<dbReference type="Proteomes" id="UP000036681">
    <property type="component" value="Unplaced"/>
</dbReference>
<evidence type="ECO:0000313" key="2">
    <source>
        <dbReference type="WBParaSite" id="ALUE_0001914401-mRNA-1"/>
    </source>
</evidence>
<organism evidence="1 2">
    <name type="scientific">Ascaris lumbricoides</name>
    <name type="common">Giant roundworm</name>
    <dbReference type="NCBI Taxonomy" id="6252"/>
    <lineage>
        <taxon>Eukaryota</taxon>
        <taxon>Metazoa</taxon>
        <taxon>Ecdysozoa</taxon>
        <taxon>Nematoda</taxon>
        <taxon>Chromadorea</taxon>
        <taxon>Rhabditida</taxon>
        <taxon>Spirurina</taxon>
        <taxon>Ascaridomorpha</taxon>
        <taxon>Ascaridoidea</taxon>
        <taxon>Ascarididae</taxon>
        <taxon>Ascaris</taxon>
    </lineage>
</organism>
<evidence type="ECO:0000313" key="1">
    <source>
        <dbReference type="Proteomes" id="UP000036681"/>
    </source>
</evidence>
<sequence>MKLLQCHGLRLPVGSARQLYAGEKSVDLLQIRSARE</sequence>
<reference evidence="2" key="1">
    <citation type="submission" date="2017-02" db="UniProtKB">
        <authorList>
            <consortium name="WormBaseParasite"/>
        </authorList>
    </citation>
    <scope>IDENTIFICATION</scope>
</reference>
<dbReference type="AlphaFoldDB" id="A0A0M3IK87"/>
<name>A0A0M3IK87_ASCLU</name>
<keyword evidence="1" id="KW-1185">Reference proteome</keyword>
<dbReference type="WBParaSite" id="ALUE_0001914401-mRNA-1">
    <property type="protein sequence ID" value="ALUE_0001914401-mRNA-1"/>
    <property type="gene ID" value="ALUE_0001914401"/>
</dbReference>
<protein>
    <submittedName>
        <fullName evidence="2">FERM domain-containing protein</fullName>
    </submittedName>
</protein>
<proteinExistence type="predicted"/>
<accession>A0A0M3IK87</accession>